<protein>
    <submittedName>
        <fullName evidence="1">Uncharacterized protein</fullName>
    </submittedName>
</protein>
<name>W4GE00_APHAT</name>
<dbReference type="VEuPathDB" id="FungiDB:H257_08163"/>
<reference evidence="1" key="1">
    <citation type="submission" date="2013-12" db="EMBL/GenBank/DDBJ databases">
        <title>The Genome Sequence of Aphanomyces astaci APO3.</title>
        <authorList>
            <consortium name="The Broad Institute Genomics Platform"/>
            <person name="Russ C."/>
            <person name="Tyler B."/>
            <person name="van West P."/>
            <person name="Dieguez-Uribeondo J."/>
            <person name="Young S.K."/>
            <person name="Zeng Q."/>
            <person name="Gargeya S."/>
            <person name="Fitzgerald M."/>
            <person name="Abouelleil A."/>
            <person name="Alvarado L."/>
            <person name="Chapman S.B."/>
            <person name="Gainer-Dewar J."/>
            <person name="Goldberg J."/>
            <person name="Griggs A."/>
            <person name="Gujja S."/>
            <person name="Hansen M."/>
            <person name="Howarth C."/>
            <person name="Imamovic A."/>
            <person name="Ireland A."/>
            <person name="Larimer J."/>
            <person name="McCowan C."/>
            <person name="Murphy C."/>
            <person name="Pearson M."/>
            <person name="Poon T.W."/>
            <person name="Priest M."/>
            <person name="Roberts A."/>
            <person name="Saif S."/>
            <person name="Shea T."/>
            <person name="Sykes S."/>
            <person name="Wortman J."/>
            <person name="Nusbaum C."/>
            <person name="Birren B."/>
        </authorList>
    </citation>
    <scope>NUCLEOTIDE SEQUENCE [LARGE SCALE GENOMIC DNA]</scope>
    <source>
        <strain evidence="1">APO3</strain>
    </source>
</reference>
<accession>W4GE00</accession>
<proteinExistence type="predicted"/>
<gene>
    <name evidence="1" type="ORF">H257_08163</name>
</gene>
<sequence>MTRDPTLMSSCSRELVGMAEPIAQLGSHVFESVDGSFGDAHVIRAVAVGGEISVKQCVLQVLKKLAEGFQIHHHGAFHGVATGWMSLATSSRAATLSVAPNQHSSINWAIVFEPRRSARTAILVKTIVDDAFSLAENVWAMRIDALSILTVRNDQLRPASIPRSAQAHKVVVHSSSKTPGLE</sequence>
<dbReference type="GeneID" id="20810159"/>
<dbReference type="AlphaFoldDB" id="W4GE00"/>
<evidence type="ECO:0000313" key="1">
    <source>
        <dbReference type="EMBL" id="ETV77917.1"/>
    </source>
</evidence>
<organism evidence="1">
    <name type="scientific">Aphanomyces astaci</name>
    <name type="common">Crayfish plague agent</name>
    <dbReference type="NCBI Taxonomy" id="112090"/>
    <lineage>
        <taxon>Eukaryota</taxon>
        <taxon>Sar</taxon>
        <taxon>Stramenopiles</taxon>
        <taxon>Oomycota</taxon>
        <taxon>Saprolegniomycetes</taxon>
        <taxon>Saprolegniales</taxon>
        <taxon>Verrucalvaceae</taxon>
        <taxon>Aphanomyces</taxon>
    </lineage>
</organism>
<dbReference type="EMBL" id="KI913131">
    <property type="protein sequence ID" value="ETV77917.1"/>
    <property type="molecule type" value="Genomic_DNA"/>
</dbReference>
<dbReference type="RefSeq" id="XP_009832254.1">
    <property type="nucleotide sequence ID" value="XM_009833952.1"/>
</dbReference>